<dbReference type="AlphaFoldDB" id="H8KYP2"/>
<keyword evidence="4" id="KW-0645">Protease</keyword>
<dbReference type="PANTHER" id="PTHR12147">
    <property type="entry name" value="METALLOPEPTIDASE M28 FAMILY MEMBER"/>
    <property type="match status" value="1"/>
</dbReference>
<dbReference type="STRING" id="767434.Fraau_0693"/>
<feature type="domain" description="PA" evidence="2">
    <location>
        <begin position="134"/>
        <end position="230"/>
    </location>
</feature>
<dbReference type="KEGG" id="fau:Fraau_0693"/>
<dbReference type="SUPFAM" id="SSF53187">
    <property type="entry name" value="Zn-dependent exopeptidases"/>
    <property type="match status" value="1"/>
</dbReference>
<dbReference type="GO" id="GO:0004177">
    <property type="term" value="F:aminopeptidase activity"/>
    <property type="evidence" value="ECO:0007669"/>
    <property type="project" value="UniProtKB-KW"/>
</dbReference>
<keyword evidence="5" id="KW-1185">Reference proteome</keyword>
<dbReference type="InterPro" id="IPR003137">
    <property type="entry name" value="PA_domain"/>
</dbReference>
<dbReference type="GO" id="GO:0006508">
    <property type="term" value="P:proteolysis"/>
    <property type="evidence" value="ECO:0007669"/>
    <property type="project" value="InterPro"/>
</dbReference>
<evidence type="ECO:0000313" key="4">
    <source>
        <dbReference type="EMBL" id="AFC85166.1"/>
    </source>
</evidence>
<keyword evidence="1" id="KW-0732">Signal</keyword>
<dbReference type="eggNOG" id="COG2234">
    <property type="taxonomic scope" value="Bacteria"/>
</dbReference>
<dbReference type="SUPFAM" id="SSF52025">
    <property type="entry name" value="PA domain"/>
    <property type="match status" value="1"/>
</dbReference>
<dbReference type="Proteomes" id="UP000005234">
    <property type="component" value="Chromosome"/>
</dbReference>
<dbReference type="EMBL" id="CP003350">
    <property type="protein sequence ID" value="AFC85166.1"/>
    <property type="molecule type" value="Genomic_DNA"/>
</dbReference>
<evidence type="ECO:0000313" key="5">
    <source>
        <dbReference type="Proteomes" id="UP000005234"/>
    </source>
</evidence>
<dbReference type="InterPro" id="IPR045175">
    <property type="entry name" value="M28_fam"/>
</dbReference>
<dbReference type="Gene3D" id="3.50.30.30">
    <property type="match status" value="1"/>
</dbReference>
<dbReference type="Pfam" id="PF02225">
    <property type="entry name" value="PA"/>
    <property type="match status" value="1"/>
</dbReference>
<proteinExistence type="predicted"/>
<dbReference type="RefSeq" id="WP_014402172.1">
    <property type="nucleotide sequence ID" value="NC_017033.1"/>
</dbReference>
<dbReference type="InterPro" id="IPR007484">
    <property type="entry name" value="Peptidase_M28"/>
</dbReference>
<dbReference type="PANTHER" id="PTHR12147:SF26">
    <property type="entry name" value="PEPTIDASE M28 DOMAIN-CONTAINING PROTEIN"/>
    <property type="match status" value="1"/>
</dbReference>
<feature type="chain" id="PRO_5003614721" evidence="1">
    <location>
        <begin position="20"/>
        <end position="555"/>
    </location>
</feature>
<evidence type="ECO:0000259" key="3">
    <source>
        <dbReference type="Pfam" id="PF04389"/>
    </source>
</evidence>
<keyword evidence="4" id="KW-0378">Hydrolase</keyword>
<feature type="domain" description="Peptidase M28" evidence="3">
    <location>
        <begin position="309"/>
        <end position="522"/>
    </location>
</feature>
<dbReference type="HOGENOM" id="CLU_019932_1_0_6"/>
<sequence>MKYSKGILLAALLPAMAVATGSDVAPKAGLGRIKQADLREGIGFLASDPLEGRMSLQPGDDQAIEWVAKAFGQAGLQPIGTDGHGHPGYLQAVPLIEYRADAKASWLELTVNGKSRRIGWADAHGALPFPRKAQGELVFAGYGITAPELGYDDYAHLDVRGKIVVVFEHEPRETDPASPFNGTGNTRYATNYVKVLNAQKHGALGVLFAGEPEHNHPTAEEIRTRIGHHQEHAANPIPLQALADQAVQIPSMSLSPALAAEVLAHSGKSALQLQQGIDQGLKPQSQVLDALSATLTLQPTAVRKGISYNVVGLLPGSDPKLKAETVIISAHHDHDGESGGKIWHGADDNASGTVGVVELARAFAAAGHAPKRSILFAVFAAEERGLLGAYYLAAHPLRPLATTRAMINFDMIGRDETPSPQTAGLIDVPADTRNRLNLIGAAYSPDYARTVAAADRSVGLVLDDRFDHEYALNVFFRSDQFPFVLHNIPAFWWFTGFHPDYHHPSDTPEKINYPKMQKILQLAYLSAWDFADEATPPKFVKAPKGDSKDIYSAEH</sequence>
<accession>H8KYP2</accession>
<gene>
    <name evidence="4" type="ordered locus">Fraau_0693</name>
</gene>
<keyword evidence="4" id="KW-0031">Aminopeptidase</keyword>
<organism evidence="4 5">
    <name type="scientific">Frateuria aurantia (strain ATCC 33424 / DSM 6220 / KCTC 2777 / LMG 1558 / NBRC 3245 / NCIMB 13370)</name>
    <name type="common">Acetobacter aurantius</name>
    <dbReference type="NCBI Taxonomy" id="767434"/>
    <lineage>
        <taxon>Bacteria</taxon>
        <taxon>Pseudomonadati</taxon>
        <taxon>Pseudomonadota</taxon>
        <taxon>Gammaproteobacteria</taxon>
        <taxon>Lysobacterales</taxon>
        <taxon>Rhodanobacteraceae</taxon>
        <taxon>Frateuria</taxon>
    </lineage>
</organism>
<dbReference type="Gene3D" id="3.40.630.10">
    <property type="entry name" value="Zn peptidases"/>
    <property type="match status" value="1"/>
</dbReference>
<evidence type="ECO:0000256" key="1">
    <source>
        <dbReference type="SAM" id="SignalP"/>
    </source>
</evidence>
<dbReference type="OrthoDB" id="9778250at2"/>
<reference evidence="4" key="1">
    <citation type="submission" date="2012-02" db="EMBL/GenBank/DDBJ databases">
        <title>The complete genome of Frateuria aurantia DSM 6220.</title>
        <authorList>
            <consortium name="US DOE Joint Genome Institute (JGI-PGF)"/>
            <person name="Lucas S."/>
            <person name="Copeland A."/>
            <person name="Lapidus A."/>
            <person name="Glavina del Rio T."/>
            <person name="Dalin E."/>
            <person name="Tice H."/>
            <person name="Bruce D."/>
            <person name="Goodwin L."/>
            <person name="Pitluck S."/>
            <person name="Peters L."/>
            <person name="Ovchinnikova G."/>
            <person name="Teshima H."/>
            <person name="Kyrpides N."/>
            <person name="Mavromatis K."/>
            <person name="Ivanova N."/>
            <person name="Brettin T."/>
            <person name="Detter J.C."/>
            <person name="Han C."/>
            <person name="Larimer F."/>
            <person name="Land M."/>
            <person name="Hauser L."/>
            <person name="Markowitz V."/>
            <person name="Cheng J.-F."/>
            <person name="Hugenholtz P."/>
            <person name="Woyke T."/>
            <person name="Wu D."/>
            <person name="Brambilla E."/>
            <person name="Klenk H.-P."/>
            <person name="Eisen J.A."/>
        </authorList>
    </citation>
    <scope>NUCLEOTIDE SEQUENCE</scope>
    <source>
        <strain evidence="4">DSM 6220</strain>
    </source>
</reference>
<dbReference type="Pfam" id="PF04389">
    <property type="entry name" value="Peptidase_M28"/>
    <property type="match status" value="1"/>
</dbReference>
<feature type="signal peptide" evidence="1">
    <location>
        <begin position="1"/>
        <end position="19"/>
    </location>
</feature>
<name>H8KYP2_FRAAD</name>
<dbReference type="PROSITE" id="PS00018">
    <property type="entry name" value="EF_HAND_1"/>
    <property type="match status" value="1"/>
</dbReference>
<dbReference type="InterPro" id="IPR018247">
    <property type="entry name" value="EF_Hand_1_Ca_BS"/>
</dbReference>
<evidence type="ECO:0000259" key="2">
    <source>
        <dbReference type="Pfam" id="PF02225"/>
    </source>
</evidence>
<dbReference type="GO" id="GO:0008235">
    <property type="term" value="F:metalloexopeptidase activity"/>
    <property type="evidence" value="ECO:0007669"/>
    <property type="project" value="InterPro"/>
</dbReference>
<protein>
    <submittedName>
        <fullName evidence="4">Putative aminopeptidase</fullName>
    </submittedName>
</protein>
<dbReference type="InterPro" id="IPR046450">
    <property type="entry name" value="PA_dom_sf"/>
</dbReference>